<name>A0A158AEX7_9BURK</name>
<dbReference type="STRING" id="1777137.AWB76_02259"/>
<dbReference type="InterPro" id="IPR011047">
    <property type="entry name" value="Quinoprotein_ADH-like_sf"/>
</dbReference>
<proteinExistence type="predicted"/>
<evidence type="ECO:0000313" key="2">
    <source>
        <dbReference type="Proteomes" id="UP000054624"/>
    </source>
</evidence>
<accession>A0A158AEX7</accession>
<keyword evidence="1" id="KW-0560">Oxidoreductase</keyword>
<dbReference type="AlphaFoldDB" id="A0A158AEX7"/>
<keyword evidence="2" id="KW-1185">Reference proteome</keyword>
<dbReference type="GO" id="GO:0008876">
    <property type="term" value="F:quinoprotein glucose dehydrogenase activity"/>
    <property type="evidence" value="ECO:0007669"/>
    <property type="project" value="UniProtKB-EC"/>
</dbReference>
<dbReference type="Proteomes" id="UP000054624">
    <property type="component" value="Unassembled WGS sequence"/>
</dbReference>
<dbReference type="EC" id="1.1.5.2" evidence="1"/>
<gene>
    <name evidence="1" type="primary">gcd</name>
    <name evidence="1" type="ORF">AWB76_02259</name>
</gene>
<sequence>MTYEANGKQYGLIVAGDHGSFLTKLGDSVIAYALPDKHCPRLAPLPSRTGGT</sequence>
<dbReference type="SUPFAM" id="SSF50998">
    <property type="entry name" value="Quinoprotein alcohol dehydrogenase-like"/>
    <property type="match status" value="1"/>
</dbReference>
<reference evidence="2" key="1">
    <citation type="submission" date="2016-01" db="EMBL/GenBank/DDBJ databases">
        <authorList>
            <person name="Peeters Charlotte."/>
        </authorList>
    </citation>
    <scope>NUCLEOTIDE SEQUENCE [LARGE SCALE GENOMIC DNA]</scope>
</reference>
<dbReference type="EMBL" id="FCOI02000006">
    <property type="protein sequence ID" value="SAK56265.1"/>
    <property type="molecule type" value="Genomic_DNA"/>
</dbReference>
<evidence type="ECO:0000313" key="1">
    <source>
        <dbReference type="EMBL" id="SAK56265.1"/>
    </source>
</evidence>
<organism evidence="1 2">
    <name type="scientific">Caballeronia temeraria</name>
    <dbReference type="NCBI Taxonomy" id="1777137"/>
    <lineage>
        <taxon>Bacteria</taxon>
        <taxon>Pseudomonadati</taxon>
        <taxon>Pseudomonadota</taxon>
        <taxon>Betaproteobacteria</taxon>
        <taxon>Burkholderiales</taxon>
        <taxon>Burkholderiaceae</taxon>
        <taxon>Caballeronia</taxon>
    </lineage>
</organism>
<protein>
    <submittedName>
        <fullName evidence="1">Quinoprotein glucose dehydrogenase</fullName>
        <ecNumber evidence="1">1.1.5.2</ecNumber>
    </submittedName>
</protein>